<dbReference type="VEuPathDB" id="VectorBase:CSON008844"/>
<reference evidence="3" key="1">
    <citation type="submission" date="2018-04" db="EMBL/GenBank/DDBJ databases">
        <authorList>
            <person name="Go L.Y."/>
            <person name="Mitchell J.A."/>
        </authorList>
    </citation>
    <scope>NUCLEOTIDE SEQUENCE</scope>
    <source>
        <tissue evidence="3">Whole organism</tissue>
    </source>
</reference>
<dbReference type="InterPro" id="IPR036047">
    <property type="entry name" value="F-box-like_dom_sf"/>
</dbReference>
<dbReference type="SUPFAM" id="SSF81383">
    <property type="entry name" value="F-box domain"/>
    <property type="match status" value="1"/>
</dbReference>
<evidence type="ECO:0000313" key="3">
    <source>
        <dbReference type="EMBL" id="SSX02986.1"/>
    </source>
</evidence>
<accession>A0A336KDQ8</accession>
<dbReference type="Gene3D" id="3.80.10.10">
    <property type="entry name" value="Ribonuclease Inhibitor"/>
    <property type="match status" value="1"/>
</dbReference>
<proteinExistence type="predicted"/>
<feature type="region of interest" description="Disordered" evidence="1">
    <location>
        <begin position="1"/>
        <end position="24"/>
    </location>
</feature>
<dbReference type="InterPro" id="IPR032675">
    <property type="entry name" value="LRR_dom_sf"/>
</dbReference>
<dbReference type="EMBL" id="UFQT01000339">
    <property type="protein sequence ID" value="SSX23353.1"/>
    <property type="molecule type" value="Genomic_DNA"/>
</dbReference>
<gene>
    <name evidence="3" type="primary">CSON008844</name>
    <name evidence="4" type="synonym">CSON011402</name>
</gene>
<evidence type="ECO:0000259" key="2">
    <source>
        <dbReference type="PROSITE" id="PS50181"/>
    </source>
</evidence>
<evidence type="ECO:0000256" key="1">
    <source>
        <dbReference type="SAM" id="MobiDB-lite"/>
    </source>
</evidence>
<dbReference type="VEuPathDB" id="VectorBase:CSON011402"/>
<protein>
    <submittedName>
        <fullName evidence="3">CSON008844 protein</fullName>
    </submittedName>
    <submittedName>
        <fullName evidence="4">CSON011402 protein</fullName>
    </submittedName>
</protein>
<sequence length="689" mass="80687">MSQSKKAKSSENPETITKEPEKNEVEQDEMDFFNIMHNINMPAVCLIMNLPPQMLAQIFLYLDKKDRLNCKVVCKHWLSVLMTDIYFKKDRHLYLNHCVLEKGKAPLSVFSKSAYGYSMITLGSDVVLGTDNDDECWCYFGDNITYLDIAPKSCIMTTKYVKMLTAMPNIKILRVHNDGPIYAGLFGRAMETLAEQNIQLNLEELRIKCVNCNPIKNEYFDVFPKIFNISKNLKKILIESIRCRMVAELNKVMEDYPDINVVINLCADSESCQFEAPHDEPDLLDNIKIDQLEFLCRENNPENLLKYLKKYPSISGVAFSSRTWPSPEVQEKLTKLKIDLSRNKNYEGIELFPKLKDLTFEVDRCLNSHSSIFHLGVQKFSIKTSSRFECQPCLRAMLISFPNITELSIKYDYIEKETLSMILQLLALYKNVKKFELTGYDNENKVLHEALKLQPECQVLPIFELNIEFNEITDEVARLLCKKFARIKYLNIKFTKNANRDIALIVRTILNELPNLRHVKFDFKTLNIPGLVIGNIEVDEILKSVIECGKHIKTISFPFMELDANKSKMFFDKLPNLHSLSLNLMIVTRVELDQIHVKECQEKPVCRRNMNVSPPVQRHVSFFDQEHNHVAYMNGRRFRHRDLRDFRQNHRFQIDRMVENVPDNPTNRLRMQNERRMARIRAFRRYIER</sequence>
<feature type="domain" description="F-box" evidence="2">
    <location>
        <begin position="44"/>
        <end position="90"/>
    </location>
</feature>
<dbReference type="AlphaFoldDB" id="A0A336KDQ8"/>
<dbReference type="SMART" id="SM00256">
    <property type="entry name" value="FBOX"/>
    <property type="match status" value="1"/>
</dbReference>
<dbReference type="EMBL" id="UFQT01004973">
    <property type="protein sequence ID" value="SSX35838.1"/>
    <property type="molecule type" value="Genomic_DNA"/>
</dbReference>
<evidence type="ECO:0000313" key="4">
    <source>
        <dbReference type="EMBL" id="SSX16641.1"/>
    </source>
</evidence>
<dbReference type="EMBL" id="UFQS01004973">
    <property type="protein sequence ID" value="SSX16641.1"/>
    <property type="molecule type" value="Genomic_DNA"/>
</dbReference>
<dbReference type="SUPFAM" id="SSF52047">
    <property type="entry name" value="RNI-like"/>
    <property type="match status" value="1"/>
</dbReference>
<evidence type="ECO:0000313" key="5">
    <source>
        <dbReference type="EMBL" id="SSX23353.1"/>
    </source>
</evidence>
<reference evidence="5" key="2">
    <citation type="submission" date="2018-07" db="EMBL/GenBank/DDBJ databases">
        <authorList>
            <person name="Quirk P.G."/>
            <person name="Krulwich T.A."/>
        </authorList>
    </citation>
    <scope>NUCLEOTIDE SEQUENCE</scope>
</reference>
<dbReference type="PROSITE" id="PS50181">
    <property type="entry name" value="FBOX"/>
    <property type="match status" value="1"/>
</dbReference>
<dbReference type="EMBL" id="UFQS01000339">
    <property type="protein sequence ID" value="SSX02986.1"/>
    <property type="molecule type" value="Genomic_DNA"/>
</dbReference>
<organism evidence="3">
    <name type="scientific">Culicoides sonorensis</name>
    <name type="common">Biting midge</name>
    <dbReference type="NCBI Taxonomy" id="179676"/>
    <lineage>
        <taxon>Eukaryota</taxon>
        <taxon>Metazoa</taxon>
        <taxon>Ecdysozoa</taxon>
        <taxon>Arthropoda</taxon>
        <taxon>Hexapoda</taxon>
        <taxon>Insecta</taxon>
        <taxon>Pterygota</taxon>
        <taxon>Neoptera</taxon>
        <taxon>Endopterygota</taxon>
        <taxon>Diptera</taxon>
        <taxon>Nematocera</taxon>
        <taxon>Chironomoidea</taxon>
        <taxon>Ceratopogonidae</taxon>
        <taxon>Ceratopogoninae</taxon>
        <taxon>Culicoides</taxon>
        <taxon>Monoculicoides</taxon>
    </lineage>
</organism>
<dbReference type="Gene3D" id="1.20.1280.50">
    <property type="match status" value="1"/>
</dbReference>
<dbReference type="Pfam" id="PF12937">
    <property type="entry name" value="F-box-like"/>
    <property type="match status" value="1"/>
</dbReference>
<dbReference type="InterPro" id="IPR001810">
    <property type="entry name" value="F-box_dom"/>
</dbReference>
<name>A0A336KDQ8_CULSO</name>
<feature type="compositionally biased region" description="Basic and acidic residues" evidence="1">
    <location>
        <begin position="8"/>
        <end position="24"/>
    </location>
</feature>